<keyword evidence="2" id="KW-1185">Reference proteome</keyword>
<gene>
    <name evidence="1" type="ORF">GCM10010412_091510</name>
</gene>
<evidence type="ECO:0000313" key="1">
    <source>
        <dbReference type="EMBL" id="GAA2696975.1"/>
    </source>
</evidence>
<reference evidence="1 2" key="1">
    <citation type="journal article" date="2019" name="Int. J. Syst. Evol. Microbiol.">
        <title>The Global Catalogue of Microorganisms (GCM) 10K type strain sequencing project: providing services to taxonomists for standard genome sequencing and annotation.</title>
        <authorList>
            <consortium name="The Broad Institute Genomics Platform"/>
            <consortium name="The Broad Institute Genome Sequencing Center for Infectious Disease"/>
            <person name="Wu L."/>
            <person name="Ma J."/>
        </authorList>
    </citation>
    <scope>NUCLEOTIDE SEQUENCE [LARGE SCALE GENOMIC DNA]</scope>
    <source>
        <strain evidence="1 2">JCM 6835</strain>
    </source>
</reference>
<accession>A0ABN3TBD5</accession>
<comment type="caution">
    <text evidence="1">The sequence shown here is derived from an EMBL/GenBank/DDBJ whole genome shotgun (WGS) entry which is preliminary data.</text>
</comment>
<organism evidence="1 2">
    <name type="scientific">Nonomuraea recticatena</name>
    <dbReference type="NCBI Taxonomy" id="46178"/>
    <lineage>
        <taxon>Bacteria</taxon>
        <taxon>Bacillati</taxon>
        <taxon>Actinomycetota</taxon>
        <taxon>Actinomycetes</taxon>
        <taxon>Streptosporangiales</taxon>
        <taxon>Streptosporangiaceae</taxon>
        <taxon>Nonomuraea</taxon>
    </lineage>
</organism>
<sequence length="63" mass="6436">MPLMSLTPGSGAHMGGVPSTLTWTGIKLSTLAKAAAPQVVSTATQSAASNRLSLEIPTWLEIS</sequence>
<name>A0ABN3TBD5_9ACTN</name>
<dbReference type="Proteomes" id="UP001501666">
    <property type="component" value="Unassembled WGS sequence"/>
</dbReference>
<protein>
    <submittedName>
        <fullName evidence="1">Uncharacterized protein</fullName>
    </submittedName>
</protein>
<evidence type="ECO:0000313" key="2">
    <source>
        <dbReference type="Proteomes" id="UP001501666"/>
    </source>
</evidence>
<dbReference type="EMBL" id="BAAATE010000046">
    <property type="protein sequence ID" value="GAA2696975.1"/>
    <property type="molecule type" value="Genomic_DNA"/>
</dbReference>
<proteinExistence type="predicted"/>